<protein>
    <submittedName>
        <fullName evidence="3">DUF2846 domain-containing protein</fullName>
    </submittedName>
</protein>
<dbReference type="OrthoDB" id="7375569at2"/>
<keyword evidence="1" id="KW-0732">Signal</keyword>
<accession>A0A3S0Q391</accession>
<dbReference type="RefSeq" id="WP_126685958.1">
    <property type="nucleotide sequence ID" value="NZ_RYYV01000014.1"/>
</dbReference>
<dbReference type="InterPro" id="IPR022548">
    <property type="entry name" value="DUF2846"/>
</dbReference>
<dbReference type="InterPro" id="IPR016596">
    <property type="entry name" value="UCP012335"/>
</dbReference>
<evidence type="ECO:0000256" key="1">
    <source>
        <dbReference type="SAM" id="SignalP"/>
    </source>
</evidence>
<dbReference type="Proteomes" id="UP000274358">
    <property type="component" value="Unassembled WGS sequence"/>
</dbReference>
<dbReference type="AlphaFoldDB" id="A0A3S0Q391"/>
<evidence type="ECO:0000259" key="2">
    <source>
        <dbReference type="Pfam" id="PF11008"/>
    </source>
</evidence>
<name>A0A3S0Q391_9GAMM</name>
<organism evidence="3 4">
    <name type="scientific">Dyella choica</name>
    <dbReference type="NCBI Taxonomy" id="1927959"/>
    <lineage>
        <taxon>Bacteria</taxon>
        <taxon>Pseudomonadati</taxon>
        <taxon>Pseudomonadota</taxon>
        <taxon>Gammaproteobacteria</taxon>
        <taxon>Lysobacterales</taxon>
        <taxon>Rhodanobacteraceae</taxon>
        <taxon>Dyella</taxon>
    </lineage>
</organism>
<evidence type="ECO:0000313" key="4">
    <source>
        <dbReference type="Proteomes" id="UP000274358"/>
    </source>
</evidence>
<dbReference type="EMBL" id="RYYV01000014">
    <property type="protein sequence ID" value="RUL72711.1"/>
    <property type="molecule type" value="Genomic_DNA"/>
</dbReference>
<keyword evidence="4" id="KW-1185">Reference proteome</keyword>
<gene>
    <name evidence="3" type="ORF">EKH80_16880</name>
</gene>
<feature type="domain" description="DUF2846" evidence="2">
    <location>
        <begin position="41"/>
        <end position="118"/>
    </location>
</feature>
<feature type="signal peptide" evidence="1">
    <location>
        <begin position="1"/>
        <end position="26"/>
    </location>
</feature>
<proteinExistence type="predicted"/>
<evidence type="ECO:0000313" key="3">
    <source>
        <dbReference type="EMBL" id="RUL72711.1"/>
    </source>
</evidence>
<comment type="caution">
    <text evidence="3">The sequence shown here is derived from an EMBL/GenBank/DDBJ whole genome shotgun (WGS) entry which is preliminary data.</text>
</comment>
<dbReference type="PROSITE" id="PS51257">
    <property type="entry name" value="PROKAR_LIPOPROTEIN"/>
    <property type="match status" value="1"/>
</dbReference>
<dbReference type="Pfam" id="PF11008">
    <property type="entry name" value="DUF2846"/>
    <property type="match status" value="1"/>
</dbReference>
<feature type="chain" id="PRO_5018743469" evidence="1">
    <location>
        <begin position="27"/>
        <end position="148"/>
    </location>
</feature>
<reference evidence="3 4" key="1">
    <citation type="submission" date="2018-12" db="EMBL/GenBank/DDBJ databases">
        <title>Dyella dinghuensis sp. nov. DHOA06 and Dyella choica sp. nov. 4M-K27, isolated from forest soil.</title>
        <authorList>
            <person name="Qiu L.-H."/>
            <person name="Gao Z.-H."/>
        </authorList>
    </citation>
    <scope>NUCLEOTIDE SEQUENCE [LARGE SCALE GENOMIC DNA]</scope>
    <source>
        <strain evidence="3 4">4M-K27</strain>
    </source>
</reference>
<sequence length="148" mass="15683">MIRKLLVTAALGAALLMTGCASVPMASKDADANAKTFAPSQNMASLYIYRNETFGSAIKMPLLIDGMTAGDTVAHSYVFKTLPAGKHTIVSKTENDPSLTIDMTAGQTYFVWQEVKMGAFAARSALHLVDEAAGRKGVGDCKLILAPQ</sequence>
<dbReference type="PIRSF" id="PIRSF012335">
    <property type="entry name" value="UCP012335"/>
    <property type="match status" value="1"/>
</dbReference>